<sequence>MVVSGDSHQNWN</sequence>
<reference evidence="1 2" key="1">
    <citation type="journal article" date="2013" name="PLoS Genet.">
        <title>Plant-symbiotic fungi as chemical engineers: Multi-genome analysis of the Clavicipitaceae reveals dynamics of alkaloid loci.</title>
        <authorList>
            <person name="Schardl C.L."/>
            <person name="Young C.A."/>
            <person name="Hesse U."/>
            <person name="Amyotte S.G."/>
            <person name="Andreeva K."/>
            <person name="Calie P.J."/>
            <person name="Fleetwood D.J."/>
            <person name="Haws D.C."/>
            <person name="Moore N."/>
            <person name="Oeser B."/>
            <person name="Panaccione D.G."/>
            <person name="Schweri K.K."/>
            <person name="Voisey C.R."/>
            <person name="Farman M.L."/>
            <person name="Jaromczyk J.W."/>
            <person name="Roe B.A."/>
            <person name="O'Sullivan D.M."/>
            <person name="Scott B."/>
            <person name="Tudzynski P."/>
            <person name="An Z."/>
            <person name="Arnaoudova E.G."/>
            <person name="Bullock C.T."/>
            <person name="Charlton N.D."/>
            <person name="Chen L."/>
            <person name="Cox M."/>
            <person name="Dinkins R.D."/>
            <person name="Florea S."/>
            <person name="Glenn A.E."/>
            <person name="Gordon A."/>
            <person name="Gueldener U."/>
            <person name="Harris D.R."/>
            <person name="Hollin W."/>
            <person name="Jaromczyk J."/>
            <person name="Johnson R.D."/>
            <person name="Khan A.K."/>
            <person name="Leistner E."/>
            <person name="Leuchtmann A."/>
            <person name="Li C."/>
            <person name="Liu J."/>
            <person name="Liu J."/>
            <person name="Liu M."/>
            <person name="Mace W."/>
            <person name="Machado C."/>
            <person name="Nagabhyru P."/>
            <person name="Pan J."/>
            <person name="Schmid J."/>
            <person name="Sugawara K."/>
            <person name="Steiner U."/>
            <person name="Takach J.E."/>
            <person name="Tanaka E."/>
            <person name="Webb J.S."/>
            <person name="Wilson E.V."/>
            <person name="Wiseman J.L."/>
            <person name="Yoshida R."/>
            <person name="Zeng Z."/>
        </authorList>
    </citation>
    <scope>NUCLEOTIDE SEQUENCE [LARGE SCALE GENOMIC DNA]</scope>
    <source>
        <strain evidence="1 2">20.1</strain>
    </source>
</reference>
<dbReference type="HOGENOM" id="CLU_3436794_0_0_1"/>
<dbReference type="Proteomes" id="UP000016801">
    <property type="component" value="Unassembled WGS sequence"/>
</dbReference>
<keyword evidence="2" id="KW-1185">Reference proteome</keyword>
<dbReference type="EMBL" id="CAGA01000022">
    <property type="protein sequence ID" value="CCE30528.1"/>
    <property type="molecule type" value="Genomic_DNA"/>
</dbReference>
<name>M1WAM3_CLAP2</name>
<gene>
    <name evidence="1" type="ORF">CPUR_04376</name>
</gene>
<proteinExistence type="predicted"/>
<protein>
    <submittedName>
        <fullName evidence="1">Uncharacterized protein</fullName>
    </submittedName>
</protein>
<comment type="caution">
    <text evidence="1">The sequence shown here is derived from an EMBL/GenBank/DDBJ whole genome shotgun (WGS) entry which is preliminary data.</text>
</comment>
<evidence type="ECO:0000313" key="2">
    <source>
        <dbReference type="Proteomes" id="UP000016801"/>
    </source>
</evidence>
<dbReference type="VEuPathDB" id="FungiDB:CPUR_04376"/>
<accession>M1WAM3</accession>
<evidence type="ECO:0000313" key="1">
    <source>
        <dbReference type="EMBL" id="CCE30528.1"/>
    </source>
</evidence>
<organism evidence="1 2">
    <name type="scientific">Claviceps purpurea (strain 20.1)</name>
    <name type="common">Ergot fungus</name>
    <name type="synonym">Sphacelia segetum</name>
    <dbReference type="NCBI Taxonomy" id="1111077"/>
    <lineage>
        <taxon>Eukaryota</taxon>
        <taxon>Fungi</taxon>
        <taxon>Dikarya</taxon>
        <taxon>Ascomycota</taxon>
        <taxon>Pezizomycotina</taxon>
        <taxon>Sordariomycetes</taxon>
        <taxon>Hypocreomycetidae</taxon>
        <taxon>Hypocreales</taxon>
        <taxon>Clavicipitaceae</taxon>
        <taxon>Claviceps</taxon>
    </lineage>
</organism>